<organism evidence="5 6">
    <name type="scientific">Verruconis gallopava</name>
    <dbReference type="NCBI Taxonomy" id="253628"/>
    <lineage>
        <taxon>Eukaryota</taxon>
        <taxon>Fungi</taxon>
        <taxon>Dikarya</taxon>
        <taxon>Ascomycota</taxon>
        <taxon>Pezizomycotina</taxon>
        <taxon>Dothideomycetes</taxon>
        <taxon>Pleosporomycetidae</taxon>
        <taxon>Venturiales</taxon>
        <taxon>Sympoventuriaceae</taxon>
        <taxon>Verruconis</taxon>
    </lineage>
</organism>
<feature type="region of interest" description="Disordered" evidence="3">
    <location>
        <begin position="61"/>
        <end position="112"/>
    </location>
</feature>
<dbReference type="RefSeq" id="XP_016208780.1">
    <property type="nucleotide sequence ID" value="XM_016363401.1"/>
</dbReference>
<dbReference type="PROSITE" id="PS50118">
    <property type="entry name" value="HMG_BOX_2"/>
    <property type="match status" value="1"/>
</dbReference>
<reference evidence="5 6" key="1">
    <citation type="submission" date="2015-01" db="EMBL/GenBank/DDBJ databases">
        <title>The Genome Sequence of Ochroconis gallopava CBS43764.</title>
        <authorList>
            <consortium name="The Broad Institute Genomics Platform"/>
            <person name="Cuomo C."/>
            <person name="de Hoog S."/>
            <person name="Gorbushina A."/>
            <person name="Stielow B."/>
            <person name="Teixiera M."/>
            <person name="Abouelleil A."/>
            <person name="Chapman S.B."/>
            <person name="Priest M."/>
            <person name="Young S.K."/>
            <person name="Wortman J."/>
            <person name="Nusbaum C."/>
            <person name="Birren B."/>
        </authorList>
    </citation>
    <scope>NUCLEOTIDE SEQUENCE [LARGE SCALE GENOMIC DNA]</scope>
    <source>
        <strain evidence="5 6">CBS 43764</strain>
    </source>
</reference>
<dbReference type="Pfam" id="PF00505">
    <property type="entry name" value="HMG_box"/>
    <property type="match status" value="1"/>
</dbReference>
<dbReference type="Gene3D" id="1.10.30.10">
    <property type="entry name" value="High mobility group box domain"/>
    <property type="match status" value="2"/>
</dbReference>
<evidence type="ECO:0000256" key="3">
    <source>
        <dbReference type="SAM" id="MobiDB-lite"/>
    </source>
</evidence>
<keyword evidence="1 2" id="KW-0238">DNA-binding</keyword>
<dbReference type="VEuPathDB" id="FungiDB:PV09_09354"/>
<evidence type="ECO:0000313" key="6">
    <source>
        <dbReference type="Proteomes" id="UP000053259"/>
    </source>
</evidence>
<evidence type="ECO:0000256" key="1">
    <source>
        <dbReference type="ARBA" id="ARBA00023125"/>
    </source>
</evidence>
<feature type="compositionally biased region" description="Basic residues" evidence="3">
    <location>
        <begin position="86"/>
        <end position="105"/>
    </location>
</feature>
<dbReference type="GO" id="GO:0003677">
    <property type="term" value="F:DNA binding"/>
    <property type="evidence" value="ECO:0007669"/>
    <property type="project" value="UniProtKB-UniRule"/>
</dbReference>
<dbReference type="EMBL" id="KN847591">
    <property type="protein sequence ID" value="KIV98910.1"/>
    <property type="molecule type" value="Genomic_DNA"/>
</dbReference>
<sequence>MLQCRAVARAAALIRGRGPAASTHGDVARVTRAIPHLAASLHPRSRLLGLAVQSSRLFATTRSTRAKKAKSTSSRVAGSKKAPAANKKKAAPKKKAKKPAPRKRKVLSEKAKAAAEKKKALLAFKELKAAALVEPKGKPDSAWTVYVSEKLQGKTGNVREGIKAVAAEFKNLSASEREHYNHVANQNKEANQKAYSTWVNSHTPLQIMSANAARQSLKRKIAQNKAPKVAARFLSPIKDDRQVKRPQSAFFKFNLARRESGDFQGIALGDAAKLITKEWKELSSSEKKKYEDLYLADKERYLREYERTYGKPPPSVAQEAS</sequence>
<feature type="DNA-binding region" description="HMG box" evidence="2">
    <location>
        <begin position="243"/>
        <end position="309"/>
    </location>
</feature>
<dbReference type="STRING" id="253628.A0A0D1X9Q2"/>
<dbReference type="PANTHER" id="PTHR48112">
    <property type="entry name" value="HIGH MOBILITY GROUP PROTEIN DSP1"/>
    <property type="match status" value="1"/>
</dbReference>
<feature type="domain" description="HMG box" evidence="4">
    <location>
        <begin position="243"/>
        <end position="309"/>
    </location>
</feature>
<dbReference type="HOGENOM" id="CLU_048021_2_1_1"/>
<gene>
    <name evidence="5" type="ORF">PV09_09354</name>
</gene>
<evidence type="ECO:0000313" key="5">
    <source>
        <dbReference type="EMBL" id="KIV98910.1"/>
    </source>
</evidence>
<dbReference type="OrthoDB" id="1919336at2759"/>
<dbReference type="InterPro" id="IPR009071">
    <property type="entry name" value="HMG_box_dom"/>
</dbReference>
<keyword evidence="6" id="KW-1185">Reference proteome</keyword>
<dbReference type="Proteomes" id="UP000053259">
    <property type="component" value="Unassembled WGS sequence"/>
</dbReference>
<accession>A0A0D1X9Q2</accession>
<dbReference type="InterPro" id="IPR050342">
    <property type="entry name" value="HMGB"/>
</dbReference>
<name>A0A0D1X9Q2_9PEZI</name>
<dbReference type="GeneID" id="27317327"/>
<dbReference type="SUPFAM" id="SSF47095">
    <property type="entry name" value="HMG-box"/>
    <property type="match status" value="2"/>
</dbReference>
<dbReference type="SMART" id="SM00398">
    <property type="entry name" value="HMG"/>
    <property type="match status" value="2"/>
</dbReference>
<protein>
    <recommendedName>
        <fullName evidence="4">HMG box domain-containing protein</fullName>
    </recommendedName>
</protein>
<dbReference type="PANTHER" id="PTHR48112:SF22">
    <property type="entry name" value="MITOCHONDRIAL TRANSCRIPTION FACTOR A, ISOFORM B"/>
    <property type="match status" value="1"/>
</dbReference>
<keyword evidence="2" id="KW-0539">Nucleus</keyword>
<dbReference type="InterPro" id="IPR036910">
    <property type="entry name" value="HMG_box_dom_sf"/>
</dbReference>
<proteinExistence type="predicted"/>
<dbReference type="CDD" id="cd00084">
    <property type="entry name" value="HMG-box_SF"/>
    <property type="match status" value="1"/>
</dbReference>
<feature type="compositionally biased region" description="Low complexity" evidence="3">
    <location>
        <begin position="71"/>
        <end position="85"/>
    </location>
</feature>
<dbReference type="InParanoid" id="A0A0D1X9Q2"/>
<dbReference type="GO" id="GO:0005634">
    <property type="term" value="C:nucleus"/>
    <property type="evidence" value="ECO:0007669"/>
    <property type="project" value="UniProtKB-UniRule"/>
</dbReference>
<dbReference type="AlphaFoldDB" id="A0A0D1X9Q2"/>
<evidence type="ECO:0000256" key="2">
    <source>
        <dbReference type="PROSITE-ProRule" id="PRU00267"/>
    </source>
</evidence>
<evidence type="ECO:0000259" key="4">
    <source>
        <dbReference type="PROSITE" id="PS50118"/>
    </source>
</evidence>